<dbReference type="EMBL" id="CAADHO010000002">
    <property type="protein sequence ID" value="VFQ43490.1"/>
    <property type="molecule type" value="Genomic_DNA"/>
</dbReference>
<accession>A0A4U8YJ93</accession>
<gene>
    <name evidence="1" type="ORF">MSL71_11250</name>
</gene>
<keyword evidence="2" id="KW-1185">Reference proteome</keyword>
<name>A0A4U8YJ93_9BACT</name>
<organism evidence="1 2">
    <name type="scientific">Desulfoluna butyratoxydans</name>
    <dbReference type="NCBI Taxonomy" id="231438"/>
    <lineage>
        <taxon>Bacteria</taxon>
        <taxon>Pseudomonadati</taxon>
        <taxon>Thermodesulfobacteriota</taxon>
        <taxon>Desulfobacteria</taxon>
        <taxon>Desulfobacterales</taxon>
        <taxon>Desulfolunaceae</taxon>
        <taxon>Desulfoluna</taxon>
    </lineage>
</organism>
<evidence type="ECO:0000313" key="2">
    <source>
        <dbReference type="Proteomes" id="UP000507962"/>
    </source>
</evidence>
<dbReference type="Proteomes" id="UP000507962">
    <property type="component" value="Unassembled WGS sequence"/>
</dbReference>
<sequence>MVLTSTERDEITNEANIAVKHRCTKPEVVKRISDLTGLSEPTVYDYLTGRIKMNLRFLKGVVAVTEDPFLKKYLEPQGMTLIPSEEVFSPTDNWDKESFDVVAAISVLREKAQELMTNGKPTKNAQLELLASFQECRRELDELEALILGRVSKEKVA</sequence>
<reference evidence="1 2" key="1">
    <citation type="submission" date="2019-03" db="EMBL/GenBank/DDBJ databases">
        <authorList>
            <person name="Nijsse B."/>
        </authorList>
    </citation>
    <scope>NUCLEOTIDE SEQUENCE [LARGE SCALE GENOMIC DNA]</scope>
    <source>
        <strain evidence="1">Desulfoluna butyratoxydans MSL71</strain>
    </source>
</reference>
<proteinExistence type="predicted"/>
<dbReference type="AlphaFoldDB" id="A0A4U8YJ93"/>
<dbReference type="RefSeq" id="WP_180137695.1">
    <property type="nucleotide sequence ID" value="NZ_CAADHO010000002.1"/>
</dbReference>
<evidence type="ECO:0000313" key="1">
    <source>
        <dbReference type="EMBL" id="VFQ43490.1"/>
    </source>
</evidence>
<protein>
    <submittedName>
        <fullName evidence="1">Uncharacterized protein</fullName>
    </submittedName>
</protein>